<dbReference type="EMBL" id="UINC01150308">
    <property type="protein sequence ID" value="SVD43277.1"/>
    <property type="molecule type" value="Genomic_DNA"/>
</dbReference>
<dbReference type="SUPFAM" id="SSF50998">
    <property type="entry name" value="Quinoprotein alcohol dehydrogenase-like"/>
    <property type="match status" value="1"/>
</dbReference>
<dbReference type="SMART" id="SM00564">
    <property type="entry name" value="PQQ"/>
    <property type="match status" value="2"/>
</dbReference>
<protein>
    <recommendedName>
        <fullName evidence="1">Pyrrolo-quinoline quinone repeat domain-containing protein</fullName>
    </recommendedName>
</protein>
<feature type="non-terminal residue" evidence="2">
    <location>
        <position position="131"/>
    </location>
</feature>
<dbReference type="InterPro" id="IPR002372">
    <property type="entry name" value="PQQ_rpt_dom"/>
</dbReference>
<dbReference type="InterPro" id="IPR011047">
    <property type="entry name" value="Quinoprotein_ADH-like_sf"/>
</dbReference>
<evidence type="ECO:0000259" key="1">
    <source>
        <dbReference type="Pfam" id="PF13360"/>
    </source>
</evidence>
<accession>A0A382VA21</accession>
<dbReference type="Gene3D" id="2.130.10.10">
    <property type="entry name" value="YVTN repeat-like/Quinoprotein amine dehydrogenase"/>
    <property type="match status" value="1"/>
</dbReference>
<evidence type="ECO:0000313" key="2">
    <source>
        <dbReference type="EMBL" id="SVD43277.1"/>
    </source>
</evidence>
<feature type="domain" description="Pyrrolo-quinoline quinone repeat" evidence="1">
    <location>
        <begin position="40"/>
        <end position="130"/>
    </location>
</feature>
<dbReference type="Pfam" id="PF13360">
    <property type="entry name" value="PQQ_2"/>
    <property type="match status" value="1"/>
</dbReference>
<dbReference type="InterPro" id="IPR015943">
    <property type="entry name" value="WD40/YVTN_repeat-like_dom_sf"/>
</dbReference>
<gene>
    <name evidence="2" type="ORF">METZ01_LOCUS396131</name>
</gene>
<sequence length="131" mass="13783">MKAVMLGLALALVLSCGEFKEGFGKGLERQKKAAETTKTQPLKTADQKPGTVIWEFETGGGVFSSPAFGSDGTVYIGSNDLKLYAINGRSGIKIWVFELGGEFTAPSTPAVGADGTVYVGSDDKKLYAINP</sequence>
<name>A0A382VA21_9ZZZZ</name>
<dbReference type="InterPro" id="IPR018391">
    <property type="entry name" value="PQQ_b-propeller_rpt"/>
</dbReference>
<dbReference type="AlphaFoldDB" id="A0A382VA21"/>
<dbReference type="PROSITE" id="PS51257">
    <property type="entry name" value="PROKAR_LIPOPROTEIN"/>
    <property type="match status" value="1"/>
</dbReference>
<reference evidence="2" key="1">
    <citation type="submission" date="2018-05" db="EMBL/GenBank/DDBJ databases">
        <authorList>
            <person name="Lanie J.A."/>
            <person name="Ng W.-L."/>
            <person name="Kazmierczak K.M."/>
            <person name="Andrzejewski T.M."/>
            <person name="Davidsen T.M."/>
            <person name="Wayne K.J."/>
            <person name="Tettelin H."/>
            <person name="Glass J.I."/>
            <person name="Rusch D."/>
            <person name="Podicherti R."/>
            <person name="Tsui H.-C.T."/>
            <person name="Winkler M.E."/>
        </authorList>
    </citation>
    <scope>NUCLEOTIDE SEQUENCE</scope>
</reference>
<organism evidence="2">
    <name type="scientific">marine metagenome</name>
    <dbReference type="NCBI Taxonomy" id="408172"/>
    <lineage>
        <taxon>unclassified sequences</taxon>
        <taxon>metagenomes</taxon>
        <taxon>ecological metagenomes</taxon>
    </lineage>
</organism>
<proteinExistence type="predicted"/>